<protein>
    <submittedName>
        <fullName evidence="1">Uncharacterized protein</fullName>
    </submittedName>
</protein>
<reference evidence="1 2" key="1">
    <citation type="submission" date="2018-03" db="EMBL/GenBank/DDBJ databases">
        <title>Draft Genome Sequences of the Obligatory Marine Myxobacteria Enhygromyxa salina SWB005.</title>
        <authorList>
            <person name="Poehlein A."/>
            <person name="Moghaddam J.A."/>
            <person name="Harms H."/>
            <person name="Alanjari M."/>
            <person name="Koenig G.M."/>
            <person name="Daniel R."/>
            <person name="Schaeberle T.F."/>
        </authorList>
    </citation>
    <scope>NUCLEOTIDE SEQUENCE [LARGE SCALE GENOMIC DNA]</scope>
    <source>
        <strain evidence="1 2">SWB005</strain>
    </source>
</reference>
<dbReference type="RefSeq" id="WP_106390169.1">
    <property type="nucleotide sequence ID" value="NZ_PVNK01000037.1"/>
</dbReference>
<keyword evidence="2" id="KW-1185">Reference proteome</keyword>
<dbReference type="EMBL" id="PVNK01000037">
    <property type="protein sequence ID" value="PRQ04488.1"/>
    <property type="molecule type" value="Genomic_DNA"/>
</dbReference>
<proteinExistence type="predicted"/>
<comment type="caution">
    <text evidence="1">The sequence shown here is derived from an EMBL/GenBank/DDBJ whole genome shotgun (WGS) entry which is preliminary data.</text>
</comment>
<accession>A0A2S9YHA5</accession>
<organism evidence="1 2">
    <name type="scientific">Enhygromyxa salina</name>
    <dbReference type="NCBI Taxonomy" id="215803"/>
    <lineage>
        <taxon>Bacteria</taxon>
        <taxon>Pseudomonadati</taxon>
        <taxon>Myxococcota</taxon>
        <taxon>Polyangia</taxon>
        <taxon>Nannocystales</taxon>
        <taxon>Nannocystaceae</taxon>
        <taxon>Enhygromyxa</taxon>
    </lineage>
</organism>
<dbReference type="OrthoDB" id="9842159at2"/>
<name>A0A2S9YHA5_9BACT</name>
<evidence type="ECO:0000313" key="1">
    <source>
        <dbReference type="EMBL" id="PRQ04488.1"/>
    </source>
</evidence>
<gene>
    <name evidence="1" type="ORF">ENSA5_07190</name>
</gene>
<sequence>MAVTTGVSASPLDEPCRPTVLCEVRVEDLPAVLLASGDYAVSVSDGRRQALPSSGELQVMVYEPVVVKLDGAAFEGSVELSPDACDGHAHVIHAAPKPAQLLFQAGAVPLSELIVSCVAGCPYQSRTADSFPELPFPRGETEALVELEFKARGHRSHADSFKLSPGQNPIRVSLERIR</sequence>
<evidence type="ECO:0000313" key="2">
    <source>
        <dbReference type="Proteomes" id="UP000237968"/>
    </source>
</evidence>
<dbReference type="AlphaFoldDB" id="A0A2S9YHA5"/>
<dbReference type="Proteomes" id="UP000237968">
    <property type="component" value="Unassembled WGS sequence"/>
</dbReference>